<keyword evidence="4" id="KW-1185">Reference proteome</keyword>
<reference evidence="3" key="1">
    <citation type="journal article" date="2014" name="Int. J. Syst. Evol. Microbiol.">
        <title>Complete genome sequence of Corynebacterium casei LMG S-19264T (=DSM 44701T), isolated from a smear-ripened cheese.</title>
        <authorList>
            <consortium name="US DOE Joint Genome Institute (JGI-PGF)"/>
            <person name="Walter F."/>
            <person name="Albersmeier A."/>
            <person name="Kalinowski J."/>
            <person name="Ruckert C."/>
        </authorList>
    </citation>
    <scope>NUCLEOTIDE SEQUENCE</scope>
    <source>
        <strain evidence="3">JCM 13064</strain>
    </source>
</reference>
<evidence type="ECO:0000313" key="4">
    <source>
        <dbReference type="Proteomes" id="UP000645217"/>
    </source>
</evidence>
<organism evidence="3 4">
    <name type="scientific">Sphaerisporangium melleum</name>
    <dbReference type="NCBI Taxonomy" id="321316"/>
    <lineage>
        <taxon>Bacteria</taxon>
        <taxon>Bacillati</taxon>
        <taxon>Actinomycetota</taxon>
        <taxon>Actinomycetes</taxon>
        <taxon>Streptosporangiales</taxon>
        <taxon>Streptosporangiaceae</taxon>
        <taxon>Sphaerisporangium</taxon>
    </lineage>
</organism>
<comment type="caution">
    <text evidence="3">The sequence shown here is derived from an EMBL/GenBank/DDBJ whole genome shotgun (WGS) entry which is preliminary data.</text>
</comment>
<sequence>MSTEQACRHERSHIVDSAFYGHRYSTAASRRIFCDRCRFQRWLDVEAALALEQAALGIIPADAARKIAAAAKVERLDLGAVRAEIRRTSHSLVGLLRVFQASVEDGAGEYVHYGATTQDIQDTAQSLEMRDVVDALEHELLAIVTRLADLAETHAETVALGRTHAQPALPIGFGLKIAGWMDEILRSGERLRALRPRVLTAELFGGVGTMAGFGDQAIDLLRGFSARLGLSAAPVAWHVARDRIAEFASTLAIVAGTMGRIADEVRLLSRPEFGEVEEEWRLGRVGSSTMPHKRNPEACEQTVMLSRLAAGTVGVALAAMSGDHERDSRSLRLEWACVPEVSHYTLAACDITRLIVDGLKVHPDRLLENTKVVTDQIVTERLMLALGRHIGKQTAHEHVYELSQESRTTGTSLEELIRANGVAQHLGEEELAGIFDVTSYLGHSAELTMYTVAQARAWAAETRRLLGKPVKETALAHH</sequence>
<dbReference type="PANTHER" id="PTHR43172">
    <property type="entry name" value="ADENYLOSUCCINATE LYASE"/>
    <property type="match status" value="1"/>
</dbReference>
<dbReference type="AlphaFoldDB" id="A0A917RG85"/>
<dbReference type="PROSITE" id="PS00163">
    <property type="entry name" value="FUMARATE_LYASES"/>
    <property type="match status" value="1"/>
</dbReference>
<dbReference type="PRINTS" id="PR00145">
    <property type="entry name" value="ARGSUCLYASE"/>
</dbReference>
<keyword evidence="1 3" id="KW-0456">Lyase</keyword>
<proteinExistence type="predicted"/>
<dbReference type="EMBL" id="BMNT01000033">
    <property type="protein sequence ID" value="GGL05070.1"/>
    <property type="molecule type" value="Genomic_DNA"/>
</dbReference>
<dbReference type="SUPFAM" id="SSF48557">
    <property type="entry name" value="L-aspartase-like"/>
    <property type="match status" value="1"/>
</dbReference>
<protein>
    <submittedName>
        <fullName evidence="3">Adenylosuccinate lyase</fullName>
    </submittedName>
</protein>
<dbReference type="Pfam" id="PF00206">
    <property type="entry name" value="Lyase_1"/>
    <property type="match status" value="1"/>
</dbReference>
<dbReference type="GO" id="GO:0004018">
    <property type="term" value="F:N6-(1,2-dicarboxyethyl)AMP AMP-lyase (fumarate-forming) activity"/>
    <property type="evidence" value="ECO:0007669"/>
    <property type="project" value="TreeGrafter"/>
</dbReference>
<dbReference type="RefSeq" id="WP_189165849.1">
    <property type="nucleotide sequence ID" value="NZ_BMNT01000033.1"/>
</dbReference>
<dbReference type="InterPro" id="IPR000362">
    <property type="entry name" value="Fumarate_lyase_fam"/>
</dbReference>
<dbReference type="Pfam" id="PF10397">
    <property type="entry name" value="ADSL_C"/>
    <property type="match status" value="1"/>
</dbReference>
<dbReference type="PRINTS" id="PR00149">
    <property type="entry name" value="FUMRATELYASE"/>
</dbReference>
<dbReference type="InterPro" id="IPR008948">
    <property type="entry name" value="L-Aspartase-like"/>
</dbReference>
<evidence type="ECO:0000256" key="1">
    <source>
        <dbReference type="ARBA" id="ARBA00023239"/>
    </source>
</evidence>
<dbReference type="SMART" id="SM00998">
    <property type="entry name" value="ADSL_C"/>
    <property type="match status" value="1"/>
</dbReference>
<dbReference type="GO" id="GO:0070626">
    <property type="term" value="F:(S)-2-(5-amino-1-(5-phospho-D-ribosyl)imidazole-4-carboxamido) succinate lyase (fumarate-forming) activity"/>
    <property type="evidence" value="ECO:0007669"/>
    <property type="project" value="TreeGrafter"/>
</dbReference>
<reference evidence="3" key="2">
    <citation type="submission" date="2020-09" db="EMBL/GenBank/DDBJ databases">
        <authorList>
            <person name="Sun Q."/>
            <person name="Ohkuma M."/>
        </authorList>
    </citation>
    <scope>NUCLEOTIDE SEQUENCE</scope>
    <source>
        <strain evidence="3">JCM 13064</strain>
    </source>
</reference>
<dbReference type="CDD" id="cd01597">
    <property type="entry name" value="pCLME"/>
    <property type="match status" value="1"/>
</dbReference>
<dbReference type="GO" id="GO:0044208">
    <property type="term" value="P:'de novo' AMP biosynthetic process"/>
    <property type="evidence" value="ECO:0007669"/>
    <property type="project" value="TreeGrafter"/>
</dbReference>
<dbReference type="PANTHER" id="PTHR43172:SF1">
    <property type="entry name" value="ADENYLOSUCCINATE LYASE"/>
    <property type="match status" value="1"/>
</dbReference>
<dbReference type="Gene3D" id="1.20.200.10">
    <property type="entry name" value="Fumarase/aspartase (Central domain)"/>
    <property type="match status" value="1"/>
</dbReference>
<dbReference type="FunFam" id="1.20.200.10:FF:000014">
    <property type="entry name" value="3-carboxy-cis,cis-muconate cycloisomerase"/>
    <property type="match status" value="1"/>
</dbReference>
<dbReference type="InterPro" id="IPR022761">
    <property type="entry name" value="Fumarate_lyase_N"/>
</dbReference>
<gene>
    <name evidence="3" type="ORF">GCM10007964_54060</name>
</gene>
<dbReference type="InterPro" id="IPR019468">
    <property type="entry name" value="AdenyloSucc_lyase_C"/>
</dbReference>
<evidence type="ECO:0000313" key="3">
    <source>
        <dbReference type="EMBL" id="GGL05070.1"/>
    </source>
</evidence>
<name>A0A917RG85_9ACTN</name>
<dbReference type="Gene3D" id="1.10.40.30">
    <property type="entry name" value="Fumarase/aspartase (C-terminal domain)"/>
    <property type="match status" value="1"/>
</dbReference>
<evidence type="ECO:0000259" key="2">
    <source>
        <dbReference type="SMART" id="SM00998"/>
    </source>
</evidence>
<dbReference type="InterPro" id="IPR020557">
    <property type="entry name" value="Fumarate_lyase_CS"/>
</dbReference>
<dbReference type="Proteomes" id="UP000645217">
    <property type="component" value="Unassembled WGS sequence"/>
</dbReference>
<accession>A0A917RG85</accession>
<feature type="domain" description="Adenylosuccinate lyase C-terminal" evidence="2">
    <location>
        <begin position="374"/>
        <end position="452"/>
    </location>
</feature>
<dbReference type="GO" id="GO:0005829">
    <property type="term" value="C:cytosol"/>
    <property type="evidence" value="ECO:0007669"/>
    <property type="project" value="TreeGrafter"/>
</dbReference>